<dbReference type="Proteomes" id="UP000316806">
    <property type="component" value="Chromosome"/>
</dbReference>
<dbReference type="InterPro" id="IPR031876">
    <property type="entry name" value="DUF4760"/>
</dbReference>
<gene>
    <name evidence="1" type="ORF">FH965_02725</name>
</gene>
<dbReference type="EMBL" id="CP040916">
    <property type="protein sequence ID" value="QDQ09606.1"/>
    <property type="molecule type" value="Genomic_DNA"/>
</dbReference>
<sequence length="168" mass="18950">MSVAIGVSLASALTAVIAVVLSMRQVRLMARQSLLPVVLEAFREARSPEWFEARDFIYERLPAEFSPDRGVSQQPPEARGALRKVGFLFDNFGLLIAHGVVPEELVIGFFGRSLQEEFWQIMAPYIRKEAELRGQSYMIFFEDLVARAQSSSVADIREDLGLRTVDRD</sequence>
<dbReference type="Pfam" id="PF15956">
    <property type="entry name" value="DUF4760"/>
    <property type="match status" value="1"/>
</dbReference>
<evidence type="ECO:0000313" key="2">
    <source>
        <dbReference type="Proteomes" id="UP000316806"/>
    </source>
</evidence>
<dbReference type="AlphaFoldDB" id="A0A516R1R9"/>
<protein>
    <recommendedName>
        <fullName evidence="3">DUF4760 domain-containing protein</fullName>
    </recommendedName>
</protein>
<organism evidence="1 2">
    <name type="scientific">Streptomyces spectabilis</name>
    <dbReference type="NCBI Taxonomy" id="68270"/>
    <lineage>
        <taxon>Bacteria</taxon>
        <taxon>Bacillati</taxon>
        <taxon>Actinomycetota</taxon>
        <taxon>Actinomycetes</taxon>
        <taxon>Kitasatosporales</taxon>
        <taxon>Streptomycetaceae</taxon>
        <taxon>Streptomyces</taxon>
    </lineage>
</organism>
<reference evidence="1 2" key="1">
    <citation type="journal article" date="2019" name="J. Ind. Microbiol. Biotechnol.">
        <title>The complete genomic sequence of Streptomyces spectabilis NRRL-2792 and identification of secondary metabolite biosynthetic gene clusters.</title>
        <authorList>
            <person name="Sinha A."/>
            <person name="Phillips-Salemka S."/>
            <person name="Niraula T.A."/>
            <person name="Short K.A."/>
            <person name="Niraula N.P."/>
        </authorList>
    </citation>
    <scope>NUCLEOTIDE SEQUENCE [LARGE SCALE GENOMIC DNA]</scope>
    <source>
        <strain evidence="1 2">NRRL 2792</strain>
    </source>
</reference>
<accession>A0A516R1R9</accession>
<proteinExistence type="predicted"/>
<dbReference type="RefSeq" id="WP_144001184.1">
    <property type="nucleotide sequence ID" value="NZ_CP040916.1"/>
</dbReference>
<name>A0A516R1R9_STRST</name>
<evidence type="ECO:0008006" key="3">
    <source>
        <dbReference type="Google" id="ProtNLM"/>
    </source>
</evidence>
<evidence type="ECO:0000313" key="1">
    <source>
        <dbReference type="EMBL" id="QDQ09606.1"/>
    </source>
</evidence>